<dbReference type="Pfam" id="PF01471">
    <property type="entry name" value="PG_binding_1"/>
    <property type="match status" value="1"/>
</dbReference>
<dbReference type="Proteomes" id="UP000483286">
    <property type="component" value="Unassembled WGS sequence"/>
</dbReference>
<keyword evidence="4" id="KW-1185">Reference proteome</keyword>
<evidence type="ECO:0000259" key="2">
    <source>
        <dbReference type="Pfam" id="PF01471"/>
    </source>
</evidence>
<dbReference type="RefSeq" id="WP_157460622.1">
    <property type="nucleotide sequence ID" value="NZ_WQLB01000030.1"/>
</dbReference>
<sequence>MPPSRWPLTAARRVVGHAWVCWALLGAPALAAPPTPAPLERAALRITEALDGVLRNCPAGFSQIGTSDKRCVGVGHTVEQTRVALTAALGTELYGVWRSKDGQRSVYNWLKTPSGYVYLRLQPDPEGRAQTLAYLDTPPGALPAQTPATGAVKLEPVAATPATAAPVDPVPPRSVAPLPFRRTLQVQTQRMNGTDVLAVQNRLIALMRPVRTGQGDGWYGPVTAATVRAFQTSARLPATGRVDRGTWDALFSAAAQPFTPPTP</sequence>
<protein>
    <submittedName>
        <fullName evidence="3">Peptidoglycan-binding protein</fullName>
    </submittedName>
</protein>
<feature type="signal peptide" evidence="1">
    <location>
        <begin position="1"/>
        <end position="31"/>
    </location>
</feature>
<organism evidence="3 4">
    <name type="scientific">Deinococcus arboris</name>
    <dbReference type="NCBI Taxonomy" id="2682977"/>
    <lineage>
        <taxon>Bacteria</taxon>
        <taxon>Thermotogati</taxon>
        <taxon>Deinococcota</taxon>
        <taxon>Deinococci</taxon>
        <taxon>Deinococcales</taxon>
        <taxon>Deinococcaceae</taxon>
        <taxon>Deinococcus</taxon>
    </lineage>
</organism>
<evidence type="ECO:0000256" key="1">
    <source>
        <dbReference type="SAM" id="SignalP"/>
    </source>
</evidence>
<evidence type="ECO:0000313" key="3">
    <source>
        <dbReference type="EMBL" id="MVN88569.1"/>
    </source>
</evidence>
<dbReference type="SUPFAM" id="SSF47090">
    <property type="entry name" value="PGBD-like"/>
    <property type="match status" value="1"/>
</dbReference>
<dbReference type="AlphaFoldDB" id="A0A7C9HTG1"/>
<reference evidence="3 4" key="1">
    <citation type="submission" date="2019-12" db="EMBL/GenBank/DDBJ databases">
        <title>Deinococcus sp. HMF7620 Genome sequencing and assembly.</title>
        <authorList>
            <person name="Kang H."/>
            <person name="Kim H."/>
            <person name="Joh K."/>
        </authorList>
    </citation>
    <scope>NUCLEOTIDE SEQUENCE [LARGE SCALE GENOMIC DNA]</scope>
    <source>
        <strain evidence="3 4">HMF7620</strain>
    </source>
</reference>
<dbReference type="Gene3D" id="1.10.101.10">
    <property type="entry name" value="PGBD-like superfamily/PGBD"/>
    <property type="match status" value="1"/>
</dbReference>
<gene>
    <name evidence="3" type="ORF">GO986_17680</name>
</gene>
<name>A0A7C9HTG1_9DEIO</name>
<evidence type="ECO:0000313" key="4">
    <source>
        <dbReference type="Proteomes" id="UP000483286"/>
    </source>
</evidence>
<dbReference type="InterPro" id="IPR002477">
    <property type="entry name" value="Peptidoglycan-bd-like"/>
</dbReference>
<dbReference type="InterPro" id="IPR036366">
    <property type="entry name" value="PGBDSf"/>
</dbReference>
<proteinExistence type="predicted"/>
<dbReference type="InterPro" id="IPR036365">
    <property type="entry name" value="PGBD-like_sf"/>
</dbReference>
<accession>A0A7C9HTG1</accession>
<feature type="domain" description="Peptidoglycan binding-like" evidence="2">
    <location>
        <begin position="192"/>
        <end position="250"/>
    </location>
</feature>
<feature type="chain" id="PRO_5028851090" evidence="1">
    <location>
        <begin position="32"/>
        <end position="263"/>
    </location>
</feature>
<dbReference type="EMBL" id="WQLB01000030">
    <property type="protein sequence ID" value="MVN88569.1"/>
    <property type="molecule type" value="Genomic_DNA"/>
</dbReference>
<keyword evidence="1" id="KW-0732">Signal</keyword>
<comment type="caution">
    <text evidence="3">The sequence shown here is derived from an EMBL/GenBank/DDBJ whole genome shotgun (WGS) entry which is preliminary data.</text>
</comment>